<gene>
    <name evidence="2 3" type="primary">rsfS</name>
    <name evidence="3" type="ORF">H9625_12930</name>
</gene>
<evidence type="ECO:0000256" key="2">
    <source>
        <dbReference type="HAMAP-Rule" id="MF_01477"/>
    </source>
</evidence>
<protein>
    <recommendedName>
        <fullName evidence="2">Ribosomal silencing factor RsfS</fullName>
    </recommendedName>
</protein>
<keyword evidence="2" id="KW-0963">Cytoplasm</keyword>
<dbReference type="Proteomes" id="UP000620874">
    <property type="component" value="Unassembled WGS sequence"/>
</dbReference>
<dbReference type="SUPFAM" id="SSF81301">
    <property type="entry name" value="Nucleotidyltransferase"/>
    <property type="match status" value="1"/>
</dbReference>
<evidence type="ECO:0000313" key="4">
    <source>
        <dbReference type="Proteomes" id="UP000620874"/>
    </source>
</evidence>
<accession>A0ABR8YAU9</accession>
<comment type="subcellular location">
    <subcellularLocation>
        <location evidence="2">Cytoplasm</location>
    </subcellularLocation>
</comment>
<reference evidence="3 4" key="1">
    <citation type="submission" date="2020-08" db="EMBL/GenBank/DDBJ databases">
        <title>A Genomic Blueprint of the Chicken Gut Microbiome.</title>
        <authorList>
            <person name="Gilroy R."/>
            <person name="Ravi A."/>
            <person name="Getino M."/>
            <person name="Pursley I."/>
            <person name="Horton D.L."/>
            <person name="Alikhan N.-F."/>
            <person name="Baker D."/>
            <person name="Gharbi K."/>
            <person name="Hall N."/>
            <person name="Watson M."/>
            <person name="Adriaenssens E.M."/>
            <person name="Foster-Nyarko E."/>
            <person name="Jarju S."/>
            <person name="Secka A."/>
            <person name="Antonio M."/>
            <person name="Oren A."/>
            <person name="Chaudhuri R."/>
            <person name="La Ragione R.M."/>
            <person name="Hildebrand F."/>
            <person name="Pallen M.J."/>
        </authorList>
    </citation>
    <scope>NUCLEOTIDE SEQUENCE [LARGE SCALE GENOMIC DNA]</scope>
    <source>
        <strain evidence="3 4">Sa1CVN1</strain>
    </source>
</reference>
<proteinExistence type="inferred from homology"/>
<dbReference type="EMBL" id="JACSPP010000047">
    <property type="protein sequence ID" value="MBD8041325.1"/>
    <property type="molecule type" value="Genomic_DNA"/>
</dbReference>
<comment type="subunit">
    <text evidence="2">Interacts with ribosomal protein uL14 (rplN).</text>
</comment>
<keyword evidence="2" id="KW-0678">Repressor</keyword>
<dbReference type="InterPro" id="IPR043519">
    <property type="entry name" value="NT_sf"/>
</dbReference>
<dbReference type="PANTHER" id="PTHR21043">
    <property type="entry name" value="IOJAP SUPERFAMILY ORTHOLOG"/>
    <property type="match status" value="1"/>
</dbReference>
<sequence length="119" mass="13387">MNETKLLVQKITEGIQEKKGKNIVIADLTNIGDTICKYFIICQGNSSSQVLAIADSVKEYVKKTTGERVYGMDGVRNAQWIAMDYGDILVHVFLPEVRSFYNLENLWADAKLTTIPDLD</sequence>
<dbReference type="InterPro" id="IPR004394">
    <property type="entry name" value="Iojap/RsfS/C7orf30"/>
</dbReference>
<keyword evidence="2" id="KW-0810">Translation regulation</keyword>
<dbReference type="RefSeq" id="WP_087207267.1">
    <property type="nucleotide sequence ID" value="NZ_JACSPP010000047.1"/>
</dbReference>
<comment type="function">
    <text evidence="2">Functions as a ribosomal silencing factor. Interacts with ribosomal protein uL14 (rplN), blocking formation of intersubunit bridge B8. Prevents association of the 30S and 50S ribosomal subunits and the formation of functional ribosomes, thus repressing translation.</text>
</comment>
<name>A0ABR8YAU9_9BACT</name>
<dbReference type="PANTHER" id="PTHR21043:SF0">
    <property type="entry name" value="MITOCHONDRIAL ASSEMBLY OF RIBOSOMAL LARGE SUBUNIT PROTEIN 1"/>
    <property type="match status" value="1"/>
</dbReference>
<evidence type="ECO:0000256" key="1">
    <source>
        <dbReference type="ARBA" id="ARBA00010574"/>
    </source>
</evidence>
<dbReference type="NCBIfam" id="TIGR00090">
    <property type="entry name" value="rsfS_iojap_ybeB"/>
    <property type="match status" value="1"/>
</dbReference>
<dbReference type="HAMAP" id="MF_01477">
    <property type="entry name" value="Iojap_RsfS"/>
    <property type="match status" value="1"/>
</dbReference>
<keyword evidence="4" id="KW-1185">Reference proteome</keyword>
<evidence type="ECO:0000313" key="3">
    <source>
        <dbReference type="EMBL" id="MBD8041325.1"/>
    </source>
</evidence>
<dbReference type="Pfam" id="PF02410">
    <property type="entry name" value="RsfS"/>
    <property type="match status" value="1"/>
</dbReference>
<comment type="caution">
    <text evidence="3">The sequence shown here is derived from an EMBL/GenBank/DDBJ whole genome shotgun (WGS) entry which is preliminary data.</text>
</comment>
<organism evidence="3 4">
    <name type="scientific">Phocaeicola intestinalis</name>
    <dbReference type="NCBI Taxonomy" id="2762212"/>
    <lineage>
        <taxon>Bacteria</taxon>
        <taxon>Pseudomonadati</taxon>
        <taxon>Bacteroidota</taxon>
        <taxon>Bacteroidia</taxon>
        <taxon>Bacteroidales</taxon>
        <taxon>Bacteroidaceae</taxon>
        <taxon>Phocaeicola</taxon>
    </lineage>
</organism>
<comment type="similarity">
    <text evidence="1 2">Belongs to the Iojap/RsfS family.</text>
</comment>
<dbReference type="Gene3D" id="3.30.460.10">
    <property type="entry name" value="Beta Polymerase, domain 2"/>
    <property type="match status" value="1"/>
</dbReference>